<reference evidence="3" key="1">
    <citation type="submission" date="2016-11" db="UniProtKB">
        <authorList>
            <consortium name="WormBaseParasite"/>
        </authorList>
    </citation>
    <scope>IDENTIFICATION</scope>
</reference>
<dbReference type="AlphaFoldDB" id="A0A1I7XXQ1"/>
<accession>A0A1I7XXQ1</accession>
<dbReference type="WBParaSite" id="L893_g1067.t1">
    <property type="protein sequence ID" value="L893_g1067.t1"/>
    <property type="gene ID" value="L893_g1067"/>
</dbReference>
<name>A0A1I7XXQ1_9BILA</name>
<evidence type="ECO:0000313" key="3">
    <source>
        <dbReference type="WBParaSite" id="L893_g1067.t1"/>
    </source>
</evidence>
<feature type="compositionally biased region" description="Basic and acidic residues" evidence="1">
    <location>
        <begin position="11"/>
        <end position="24"/>
    </location>
</feature>
<feature type="region of interest" description="Disordered" evidence="1">
    <location>
        <begin position="1"/>
        <end position="24"/>
    </location>
</feature>
<proteinExistence type="predicted"/>
<evidence type="ECO:0000313" key="2">
    <source>
        <dbReference type="Proteomes" id="UP000095287"/>
    </source>
</evidence>
<evidence type="ECO:0000256" key="1">
    <source>
        <dbReference type="SAM" id="MobiDB-lite"/>
    </source>
</evidence>
<protein>
    <submittedName>
        <fullName evidence="3">Uncharacterized protein</fullName>
    </submittedName>
</protein>
<sequence length="89" mass="9687">VGGGVDADVDAAPRRVQEGLDDEMRLGDRSKADVHPFCSHLAASCLLVRANANNTTRVRQQSATDKKPPFLAISMDTSHIFTCIEEQSF</sequence>
<dbReference type="Proteomes" id="UP000095287">
    <property type="component" value="Unplaced"/>
</dbReference>
<organism evidence="2 3">
    <name type="scientific">Steinernema glaseri</name>
    <dbReference type="NCBI Taxonomy" id="37863"/>
    <lineage>
        <taxon>Eukaryota</taxon>
        <taxon>Metazoa</taxon>
        <taxon>Ecdysozoa</taxon>
        <taxon>Nematoda</taxon>
        <taxon>Chromadorea</taxon>
        <taxon>Rhabditida</taxon>
        <taxon>Tylenchina</taxon>
        <taxon>Panagrolaimomorpha</taxon>
        <taxon>Strongyloidoidea</taxon>
        <taxon>Steinernematidae</taxon>
        <taxon>Steinernema</taxon>
    </lineage>
</organism>
<keyword evidence="2" id="KW-1185">Reference proteome</keyword>